<keyword evidence="1" id="KW-1188">Viral release from host cell</keyword>
<sequence>MTEKQMLFAEEYLKDLNATRAYLSVYKNVKSDRVASACASKLLAKANVKAYIDDRLEAIHNDNTADINEVMEYLTSVMRKKSKAEVVVVEGTGKGYSKARTIEKAPDEKEALKAAELLGKRFGLFDANQVEDVHDEVVIINDAPEEDS</sequence>
<name>A0ABU4WJ45_9FIRM</name>
<dbReference type="InterPro" id="IPR038713">
    <property type="entry name" value="Terminase_Gp1_N_sf"/>
</dbReference>
<dbReference type="Gene3D" id="6.10.140.2160">
    <property type="match status" value="1"/>
</dbReference>
<organism evidence="3 4">
    <name type="scientific">Absicoccus intestinalis</name>
    <dbReference type="NCBI Taxonomy" id="2926319"/>
    <lineage>
        <taxon>Bacteria</taxon>
        <taxon>Bacillati</taxon>
        <taxon>Bacillota</taxon>
        <taxon>Erysipelotrichia</taxon>
        <taxon>Erysipelotrichales</taxon>
        <taxon>Erysipelotrichaceae</taxon>
        <taxon>Absicoccus</taxon>
    </lineage>
</organism>
<dbReference type="EMBL" id="JALBUS010000002">
    <property type="protein sequence ID" value="MDX8416571.1"/>
    <property type="molecule type" value="Genomic_DNA"/>
</dbReference>
<dbReference type="Gene3D" id="1.10.10.1400">
    <property type="entry name" value="Terminase, small subunit, N-terminal DNA-binding domain, HTH motif"/>
    <property type="match status" value="1"/>
</dbReference>
<dbReference type="PANTHER" id="PTHR41328:SF2">
    <property type="entry name" value="TERMINASE SMALL SUBUNIT"/>
    <property type="match status" value="1"/>
</dbReference>
<accession>A0ABU4WJ45</accession>
<dbReference type="Proteomes" id="UP001285244">
    <property type="component" value="Unassembled WGS sequence"/>
</dbReference>
<comment type="caution">
    <text evidence="3">The sequence shown here is derived from an EMBL/GenBank/DDBJ whole genome shotgun (WGS) entry which is preliminary data.</text>
</comment>
<protein>
    <submittedName>
        <fullName evidence="3">Terminase small subunit</fullName>
    </submittedName>
</protein>
<proteinExistence type="predicted"/>
<dbReference type="InterPro" id="IPR052404">
    <property type="entry name" value="SPP1-like_terminase"/>
</dbReference>
<keyword evidence="2" id="KW-0231">Viral genome packaging</keyword>
<evidence type="ECO:0000313" key="4">
    <source>
        <dbReference type="Proteomes" id="UP001285244"/>
    </source>
</evidence>
<dbReference type="Pfam" id="PF03592">
    <property type="entry name" value="Terminase_2"/>
    <property type="match status" value="1"/>
</dbReference>
<dbReference type="PANTHER" id="PTHR41328">
    <property type="entry name" value="TERMINASE SMALL SUBUNIT-RELATED"/>
    <property type="match status" value="1"/>
</dbReference>
<dbReference type="RefSeq" id="WP_320324907.1">
    <property type="nucleotide sequence ID" value="NZ_JALBUS010000002.1"/>
</dbReference>
<keyword evidence="4" id="KW-1185">Reference proteome</keyword>
<evidence type="ECO:0000256" key="2">
    <source>
        <dbReference type="ARBA" id="ARBA00023219"/>
    </source>
</evidence>
<gene>
    <name evidence="3" type="ORF">MOZ64_01770</name>
</gene>
<evidence type="ECO:0000256" key="1">
    <source>
        <dbReference type="ARBA" id="ARBA00022612"/>
    </source>
</evidence>
<reference evidence="3 4" key="1">
    <citation type="submission" date="2022-03" db="EMBL/GenBank/DDBJ databases">
        <title>Novel taxa within the pig intestine.</title>
        <authorList>
            <person name="Wylensek D."/>
            <person name="Bishof K."/>
            <person name="Afrizal A."/>
            <person name="Clavel T."/>
        </authorList>
    </citation>
    <scope>NUCLEOTIDE SEQUENCE [LARGE SCALE GENOMIC DNA]</scope>
    <source>
        <strain evidence="3 4">Cla-KB-P134</strain>
    </source>
</reference>
<dbReference type="InterPro" id="IPR005335">
    <property type="entry name" value="Terminase_ssu"/>
</dbReference>
<evidence type="ECO:0000313" key="3">
    <source>
        <dbReference type="EMBL" id="MDX8416571.1"/>
    </source>
</evidence>